<gene>
    <name evidence="2" type="ORF">J9309_08640</name>
</gene>
<evidence type="ECO:0000256" key="1">
    <source>
        <dbReference type="SAM" id="SignalP"/>
    </source>
</evidence>
<evidence type="ECO:0000313" key="2">
    <source>
        <dbReference type="EMBL" id="QTV04864.1"/>
    </source>
</evidence>
<keyword evidence="1" id="KW-0732">Signal</keyword>
<sequence>MKKIFLLFTILLSFSAFAQNLTLSEVLAIRKMELGDADEFLTAKGWNFLSAEEFEDSSEAIYTYKKSLYEDIAESFLHYNYSTYNDRITVGIQVNSNTKLNTYVNQIKAWGGKLVKSYIEDGEVIKIYQGSTMTYIISTSSQTNNFDALQTYHFISIITNEDLLNY</sequence>
<reference evidence="3" key="2">
    <citation type="submission" date="2021-04" db="EMBL/GenBank/DDBJ databases">
        <title>Taxonomy of Flavobacteriaceae bacterium ZY171143.</title>
        <authorList>
            <person name="Li F."/>
        </authorList>
    </citation>
    <scope>NUCLEOTIDE SEQUENCE [LARGE SCALE GENOMIC DNA]</scope>
    <source>
        <strain evidence="3">ZY171143</strain>
    </source>
</reference>
<dbReference type="Proteomes" id="UP000672011">
    <property type="component" value="Chromosome"/>
</dbReference>
<protein>
    <recommendedName>
        <fullName evidence="4">DUF4358 domain-containing protein</fullName>
    </recommendedName>
</protein>
<keyword evidence="3" id="KW-1185">Reference proteome</keyword>
<evidence type="ECO:0000313" key="3">
    <source>
        <dbReference type="Proteomes" id="UP000672011"/>
    </source>
</evidence>
<feature type="chain" id="PRO_5046798498" description="DUF4358 domain-containing protein" evidence="1">
    <location>
        <begin position="19"/>
        <end position="166"/>
    </location>
</feature>
<reference evidence="2 3" key="1">
    <citation type="journal article" date="2021" name="Int. J. Syst. Evol. Microbiol.">
        <title>Faecalibacter bovis sp. nov., isolated from cow faeces.</title>
        <authorList>
            <person name="Li F."/>
            <person name="Zhao W."/>
            <person name="Hong Q."/>
            <person name="Shao Q."/>
            <person name="Song J."/>
            <person name="Yang S."/>
        </authorList>
    </citation>
    <scope>NUCLEOTIDE SEQUENCE [LARGE SCALE GENOMIC DNA]</scope>
    <source>
        <strain evidence="2 3">ZY171143</strain>
    </source>
</reference>
<evidence type="ECO:0008006" key="4">
    <source>
        <dbReference type="Google" id="ProtNLM"/>
    </source>
</evidence>
<name>A0ABX7XAH4_9FLAO</name>
<dbReference type="EMBL" id="CP072842">
    <property type="protein sequence ID" value="QTV04864.1"/>
    <property type="molecule type" value="Genomic_DNA"/>
</dbReference>
<accession>A0ABX7XAH4</accession>
<proteinExistence type="predicted"/>
<feature type="signal peptide" evidence="1">
    <location>
        <begin position="1"/>
        <end position="18"/>
    </location>
</feature>
<organism evidence="2 3">
    <name type="scientific">Faecalibacter bovis</name>
    <dbReference type="NCBI Taxonomy" id="2898187"/>
    <lineage>
        <taxon>Bacteria</taxon>
        <taxon>Pseudomonadati</taxon>
        <taxon>Bacteroidota</taxon>
        <taxon>Flavobacteriia</taxon>
        <taxon>Flavobacteriales</taxon>
        <taxon>Weeksellaceae</taxon>
        <taxon>Faecalibacter</taxon>
    </lineage>
</organism>
<dbReference type="RefSeq" id="WP_230475485.1">
    <property type="nucleotide sequence ID" value="NZ_CP072842.1"/>
</dbReference>